<name>A0A0D2LYG6_9CHLO</name>
<dbReference type="RefSeq" id="XP_013893511.1">
    <property type="nucleotide sequence ID" value="XM_014038057.1"/>
</dbReference>
<accession>A0A0D2LYG6</accession>
<dbReference type="EMBL" id="KK104064">
    <property type="protein sequence ID" value="KIY94491.1"/>
    <property type="molecule type" value="Genomic_DNA"/>
</dbReference>
<gene>
    <name evidence="1" type="ORF">MNEG_13472</name>
</gene>
<dbReference type="KEGG" id="mng:MNEG_13472"/>
<dbReference type="Proteomes" id="UP000054498">
    <property type="component" value="Unassembled WGS sequence"/>
</dbReference>
<evidence type="ECO:0000313" key="1">
    <source>
        <dbReference type="EMBL" id="KIY94491.1"/>
    </source>
</evidence>
<reference evidence="1 2" key="1">
    <citation type="journal article" date="2013" name="BMC Genomics">
        <title>Reconstruction of the lipid metabolism for the microalga Monoraphidium neglectum from its genome sequence reveals characteristics suitable for biofuel production.</title>
        <authorList>
            <person name="Bogen C."/>
            <person name="Al-Dilaimi A."/>
            <person name="Albersmeier A."/>
            <person name="Wichmann J."/>
            <person name="Grundmann M."/>
            <person name="Rupp O."/>
            <person name="Lauersen K.J."/>
            <person name="Blifernez-Klassen O."/>
            <person name="Kalinowski J."/>
            <person name="Goesmann A."/>
            <person name="Mussgnug J.H."/>
            <person name="Kruse O."/>
        </authorList>
    </citation>
    <scope>NUCLEOTIDE SEQUENCE [LARGE SCALE GENOMIC DNA]</scope>
    <source>
        <strain evidence="1 2">SAG 48.87</strain>
    </source>
</reference>
<sequence length="251" mass="25651">MLQPGRTDVNLTLTIEDSKGLQRNIVGTTSVVGLPCVSCQTSEVVLAAAPEGRCAADASAANAARLLRKSPPPGVEIAFARNMSLAVGARAVSVVATTPISRVSAGCTAPTVRVEGEAPRAARMLKPAGVCAMPGPGRWACWSVADLAAPPRDCRSERPPAYAISCSHHGATLPKAACVALRDGRVCVRAPAADGVGSSVAGRFRIDFQDGSGNSVAPMYVPVLVHARPKAGGNACLPATLADLPSLVGRR</sequence>
<dbReference type="AlphaFoldDB" id="A0A0D2LYG6"/>
<keyword evidence="2" id="KW-1185">Reference proteome</keyword>
<organism evidence="1 2">
    <name type="scientific">Monoraphidium neglectum</name>
    <dbReference type="NCBI Taxonomy" id="145388"/>
    <lineage>
        <taxon>Eukaryota</taxon>
        <taxon>Viridiplantae</taxon>
        <taxon>Chlorophyta</taxon>
        <taxon>core chlorophytes</taxon>
        <taxon>Chlorophyceae</taxon>
        <taxon>CS clade</taxon>
        <taxon>Sphaeropleales</taxon>
        <taxon>Selenastraceae</taxon>
        <taxon>Monoraphidium</taxon>
    </lineage>
</organism>
<protein>
    <submittedName>
        <fullName evidence="1">Uncharacterized protein</fullName>
    </submittedName>
</protein>
<proteinExistence type="predicted"/>
<dbReference type="GeneID" id="25730938"/>
<evidence type="ECO:0000313" key="2">
    <source>
        <dbReference type="Proteomes" id="UP000054498"/>
    </source>
</evidence>